<feature type="domain" description="BIG2" evidence="2">
    <location>
        <begin position="895"/>
        <end position="974"/>
    </location>
</feature>
<dbReference type="Pfam" id="PF02368">
    <property type="entry name" value="Big_2"/>
    <property type="match status" value="1"/>
</dbReference>
<accession>A0A2N5M733</accession>
<keyword evidence="1" id="KW-1133">Transmembrane helix</keyword>
<evidence type="ECO:0000313" key="4">
    <source>
        <dbReference type="Proteomes" id="UP000234748"/>
    </source>
</evidence>
<dbReference type="InterPro" id="IPR008964">
    <property type="entry name" value="Invasin/intimin_cell_adhesion"/>
</dbReference>
<protein>
    <submittedName>
        <fullName evidence="3">DUF5057 domain-containing protein</fullName>
    </submittedName>
</protein>
<organism evidence="3 4">
    <name type="scientific">Peribacillus deserti</name>
    <dbReference type="NCBI Taxonomy" id="673318"/>
    <lineage>
        <taxon>Bacteria</taxon>
        <taxon>Bacillati</taxon>
        <taxon>Bacillota</taxon>
        <taxon>Bacilli</taxon>
        <taxon>Bacillales</taxon>
        <taxon>Bacillaceae</taxon>
        <taxon>Peribacillus</taxon>
    </lineage>
</organism>
<evidence type="ECO:0000256" key="1">
    <source>
        <dbReference type="SAM" id="Phobius"/>
    </source>
</evidence>
<feature type="transmembrane region" description="Helical" evidence="1">
    <location>
        <begin position="21"/>
        <end position="40"/>
    </location>
</feature>
<dbReference type="EMBL" id="PGUY01000027">
    <property type="protein sequence ID" value="PLT30161.1"/>
    <property type="molecule type" value="Genomic_DNA"/>
</dbReference>
<reference evidence="3 4" key="1">
    <citation type="submission" date="2017-11" db="EMBL/GenBank/DDBJ databases">
        <title>Comparitive Functional Genomics of Dry Heat Resistant strains isolated from the Viking Spacecraft.</title>
        <authorList>
            <person name="Seuylemezian A."/>
            <person name="Cooper K."/>
            <person name="Vaishampayan P."/>
        </authorList>
    </citation>
    <scope>NUCLEOTIDE SEQUENCE [LARGE SCALE GENOMIC DNA]</scope>
    <source>
        <strain evidence="3 4">V1-29</strain>
    </source>
</reference>
<keyword evidence="1" id="KW-0812">Transmembrane</keyword>
<evidence type="ECO:0000259" key="2">
    <source>
        <dbReference type="SMART" id="SM00635"/>
    </source>
</evidence>
<sequence>MLKFGNHSLSFIRSITHDKKTFYYCLTLIIIFSFLSPNPIKSIASVSYGNGNDIPSYTPKLKILEIIDNGSSILAPILGSELNKFDHKVMTMKRFVALRDELDGQYDIIAIMEGSYSSAEVSGKTHNTTNVKNDITNLRADEIITKFIEKNQPVILDSVTMKAKSSTILRSKFGDIDKEYKSNIIYYNSNGNDKDQELISHLRNFLKKDYIPRPRFELTQKPDPEKTFTPGESLSFTLNVLEPEDVRTKDLKARLYIDSDFNDRYEPDELVAEKPITTKASMISYKLPKGYSGLRYWKLELIDNSTNLKEYQKGLTKFKDQLVDLKVLQIMKDTNTSSSLKYESNMKQSKLYRDGEYRISIDTTNMSTFNGSTGKYSHSNINGSYDMVIFGFADVYNGANINNNAVASLKKYIESKQSVMFTHDTIYSSGNNWVNNFTAITGQKTPRTDLGVGAPNTSTKTAKVNEGLITNYPFRLDDNVQIATTHNQYYTLDLEDPEVIPWYNIISEDRSSDKRDVNDSWNHYYTYSKGNITYSGTGHTSTGFPIEEQELFVNTMYRAFLGSNHAPAITVLSPADQAVIPSNQNIELSYQVQDYDLKDKKINTKVYLNDKLVDSKTGIPSGTTLTNSIQHSMPDGGNAVLKIVASDDRGAVSEKTVTLKVEKLQTHLDVNRTVNKTGIIKTREELVITYEVTPKDITGLVAAAVKGDTIVISGPVFREEFPKGIEVLSNGVKTGTAASGVIYTKTLENIIYKRQGTIFKAEPVTFTVGIRPAEKETYILKDSSLKYNDANNKSITAEFNPLTITTDIELRNLIFPESFVLNKGNTKNFALDLQMDPGNAGIKDVQWSDESSGSIIKLDRETGTAEAVREGSTYIRVRVTDVFGTVKEIRSLVTVRIPVEFKAEDITLHVDETKPLPIKVLPNDEARNSLELVPEDGQSVVKINKTDFTVTGLKEGETILTVSGVNSEGVKDTQKITITVKEVPVTKINVDPDKIDMNKYETAEIKASVEPSNATNRQLNWEVADSTIVEYLGDGKIKGIGTGSTKVIISTPNGRVKAEVTVNVGQPLLGISLPKKIEIEKGKFTSITNYLVRTPKDATNVNEDSFQYVSKDPYYAEIQEDGKILGNRIGSSEIWVSVKDDKGKEFKASCMVQVVMPKEEDHGDSLY</sequence>
<dbReference type="Gene3D" id="2.60.40.10">
    <property type="entry name" value="Immunoglobulins"/>
    <property type="match status" value="1"/>
</dbReference>
<feature type="domain" description="BIG2" evidence="2">
    <location>
        <begin position="809"/>
        <end position="888"/>
    </location>
</feature>
<proteinExistence type="predicted"/>
<dbReference type="InterPro" id="IPR013783">
    <property type="entry name" value="Ig-like_fold"/>
</dbReference>
<dbReference type="Proteomes" id="UP000234748">
    <property type="component" value="Unassembled WGS sequence"/>
</dbReference>
<dbReference type="SUPFAM" id="SSF49373">
    <property type="entry name" value="Invasin/intimin cell-adhesion fragments"/>
    <property type="match status" value="1"/>
</dbReference>
<gene>
    <name evidence="3" type="ORF">CUU66_08960</name>
</gene>
<dbReference type="Gene3D" id="2.60.40.1080">
    <property type="match status" value="3"/>
</dbReference>
<evidence type="ECO:0000313" key="3">
    <source>
        <dbReference type="EMBL" id="PLT30161.1"/>
    </source>
</evidence>
<dbReference type="SMART" id="SM00635">
    <property type="entry name" value="BID_2"/>
    <property type="match status" value="3"/>
</dbReference>
<feature type="domain" description="BIG2" evidence="2">
    <location>
        <begin position="984"/>
        <end position="1061"/>
    </location>
</feature>
<dbReference type="AlphaFoldDB" id="A0A2N5M733"/>
<comment type="caution">
    <text evidence="3">The sequence shown here is derived from an EMBL/GenBank/DDBJ whole genome shotgun (WGS) entry which is preliminary data.</text>
</comment>
<dbReference type="OrthoDB" id="38701at2"/>
<keyword evidence="4" id="KW-1185">Reference proteome</keyword>
<name>A0A2N5M733_9BACI</name>
<keyword evidence="1" id="KW-0472">Membrane</keyword>
<dbReference type="InterPro" id="IPR003343">
    <property type="entry name" value="Big_2"/>
</dbReference>